<dbReference type="STRING" id="1336337.A0A3N4JVZ2"/>
<feature type="compositionally biased region" description="Low complexity" evidence="1">
    <location>
        <begin position="979"/>
        <end position="996"/>
    </location>
</feature>
<feature type="compositionally biased region" description="Basic and acidic residues" evidence="1">
    <location>
        <begin position="745"/>
        <end position="758"/>
    </location>
</feature>
<evidence type="ECO:0000313" key="3">
    <source>
        <dbReference type="Proteomes" id="UP000276215"/>
    </source>
</evidence>
<evidence type="ECO:0000313" key="2">
    <source>
        <dbReference type="EMBL" id="RPA97884.1"/>
    </source>
</evidence>
<protein>
    <submittedName>
        <fullName evidence="2">Uncharacterized protein</fullName>
    </submittedName>
</protein>
<proteinExistence type="predicted"/>
<feature type="region of interest" description="Disordered" evidence="1">
    <location>
        <begin position="848"/>
        <end position="1047"/>
    </location>
</feature>
<feature type="compositionally biased region" description="Basic and acidic residues" evidence="1">
    <location>
        <begin position="934"/>
        <end position="946"/>
    </location>
</feature>
<feature type="compositionally biased region" description="Acidic residues" evidence="1">
    <location>
        <begin position="553"/>
        <end position="567"/>
    </location>
</feature>
<feature type="region of interest" description="Disordered" evidence="1">
    <location>
        <begin position="506"/>
        <end position="600"/>
    </location>
</feature>
<organism evidence="2 3">
    <name type="scientific">Choiromyces venosus 120613-1</name>
    <dbReference type="NCBI Taxonomy" id="1336337"/>
    <lineage>
        <taxon>Eukaryota</taxon>
        <taxon>Fungi</taxon>
        <taxon>Dikarya</taxon>
        <taxon>Ascomycota</taxon>
        <taxon>Pezizomycotina</taxon>
        <taxon>Pezizomycetes</taxon>
        <taxon>Pezizales</taxon>
        <taxon>Tuberaceae</taxon>
        <taxon>Choiromyces</taxon>
    </lineage>
</organism>
<feature type="compositionally biased region" description="Acidic residues" evidence="1">
    <location>
        <begin position="87"/>
        <end position="98"/>
    </location>
</feature>
<feature type="compositionally biased region" description="Polar residues" evidence="1">
    <location>
        <begin position="665"/>
        <end position="688"/>
    </location>
</feature>
<evidence type="ECO:0000256" key="1">
    <source>
        <dbReference type="SAM" id="MobiDB-lite"/>
    </source>
</evidence>
<name>A0A3N4JVZ2_9PEZI</name>
<feature type="region of interest" description="Disordered" evidence="1">
    <location>
        <begin position="654"/>
        <end position="726"/>
    </location>
</feature>
<feature type="region of interest" description="Disordered" evidence="1">
    <location>
        <begin position="360"/>
        <end position="394"/>
    </location>
</feature>
<feature type="compositionally biased region" description="Polar residues" evidence="1">
    <location>
        <begin position="50"/>
        <end position="62"/>
    </location>
</feature>
<keyword evidence="3" id="KW-1185">Reference proteome</keyword>
<sequence>MMSYPPTPAFGGFPSVLVNTNRKMSANTSNTTSSSTSPPTYSPGYFPKAASNTPRLPSSTAQIPGIDPAPPGLDKLVERTGGALVEDREEGELSDIEGDGQGTIINEKTNSIGRRQQANEGQRQFFESYTPRLDSQAQPYSPNMPSSSWDDSYRPPHGPRPWGNQAIGSHPVHASQSSTQLPTLPGTELSYSRGWPIDFRHQTIESHEKENFQSKPLLFPESELSPPTGPQHQPQSHNGDIAVSSSYSMMPQAFSQLSTEVLLSNPEALRKETETAVLNMLPLKVTFANMVEEGIDSRVLRKVFTRIGFPVPVETSSPSPSADVNVTQAAQQDTRQIVTSTPCQRTEIERNAQMIRKQLEKAARDKERREAEAKAAELVSEREAAKAEAEKTKRSAEVEAKKEVLRRKIGELNLPAKASSQAPTPVSSAPVVAAIARASADVPRIPGLSFGESDADISNNPVVQLTNQGNEHIDTVMEDSPSPEPKPFPVVFTPAVGLTASVTAPALPPVTPLERPLNVRKKKRPVASDLYSEPQPAKRKFGEQRFGRLIIEVSDDDEDTDGAGDGDDVGHDEARTSRSTPTGTRPSGPMEHVQRRSASTVNIGVALRSVNTAPPGTLNAGNRNGSGGAHAKIALRFKMEEIETLKRAIQEAQQKKKLAAKRGVSTPTLVGTPNSGNLLTSPSDNQTKPAGVEVLECAAGSGADSADRDQRQSPTTKEKESLKEASQEKLKLLLKELEELEAAEEAEKRKQAESEITEKKRRAEKQEKRRKLEAFEAVKVKSREARQKLKEEMERIEKEEMEIEEKKLLLEKELEVLEHASGNGFTTVEGGTESINEALKRKAVEIENLKKRMERSQEDDKTDTESSPPGPSSLQNSQAFSLSPKSPHPQDIPAQSIDSQHPMASHSFTAIASNQLQTQQAPTPAPAAQSFKTRPHEVMDVDDKSASKSSQVNDHESDMDIDMDADIEYKDPVHENIANDDPSSGSSTTSGSNENDSSSEEIIAGSHIQSQPAKDNKPSPQVVRTVVTGQSLKPPQDEATVKNTSGEANVSSIVSEQKGHHVTNEVVASSKVCPDVQYHL</sequence>
<feature type="compositionally biased region" description="Polar residues" evidence="1">
    <location>
        <begin position="230"/>
        <end position="242"/>
    </location>
</feature>
<feature type="compositionally biased region" description="Low complexity" evidence="1">
    <location>
        <begin position="27"/>
        <end position="39"/>
    </location>
</feature>
<dbReference type="PANTHER" id="PTHR23159:SF31">
    <property type="entry name" value="CENTROSOME-ASSOCIATED PROTEIN CEP250 ISOFORM X1"/>
    <property type="match status" value="1"/>
</dbReference>
<feature type="compositionally biased region" description="Basic and acidic residues" evidence="1">
    <location>
        <begin position="705"/>
        <end position="726"/>
    </location>
</feature>
<feature type="region of interest" description="Disordered" evidence="1">
    <location>
        <begin position="742"/>
        <end position="770"/>
    </location>
</feature>
<feature type="compositionally biased region" description="Low complexity" evidence="1">
    <location>
        <begin position="917"/>
        <end position="929"/>
    </location>
</feature>
<dbReference type="AlphaFoldDB" id="A0A3N4JVZ2"/>
<dbReference type="OrthoDB" id="5398014at2759"/>
<reference evidence="2 3" key="1">
    <citation type="journal article" date="2018" name="Nat. Ecol. Evol.">
        <title>Pezizomycetes genomes reveal the molecular basis of ectomycorrhizal truffle lifestyle.</title>
        <authorList>
            <person name="Murat C."/>
            <person name="Payen T."/>
            <person name="Noel B."/>
            <person name="Kuo A."/>
            <person name="Morin E."/>
            <person name="Chen J."/>
            <person name="Kohler A."/>
            <person name="Krizsan K."/>
            <person name="Balestrini R."/>
            <person name="Da Silva C."/>
            <person name="Montanini B."/>
            <person name="Hainaut M."/>
            <person name="Levati E."/>
            <person name="Barry K.W."/>
            <person name="Belfiori B."/>
            <person name="Cichocki N."/>
            <person name="Clum A."/>
            <person name="Dockter R.B."/>
            <person name="Fauchery L."/>
            <person name="Guy J."/>
            <person name="Iotti M."/>
            <person name="Le Tacon F."/>
            <person name="Lindquist E.A."/>
            <person name="Lipzen A."/>
            <person name="Malagnac F."/>
            <person name="Mello A."/>
            <person name="Molinier V."/>
            <person name="Miyauchi S."/>
            <person name="Poulain J."/>
            <person name="Riccioni C."/>
            <person name="Rubini A."/>
            <person name="Sitrit Y."/>
            <person name="Splivallo R."/>
            <person name="Traeger S."/>
            <person name="Wang M."/>
            <person name="Zifcakova L."/>
            <person name="Wipf D."/>
            <person name="Zambonelli A."/>
            <person name="Paolocci F."/>
            <person name="Nowrousian M."/>
            <person name="Ottonello S."/>
            <person name="Baldrian P."/>
            <person name="Spatafora J.W."/>
            <person name="Henrissat B."/>
            <person name="Nagy L.G."/>
            <person name="Aury J.M."/>
            <person name="Wincker P."/>
            <person name="Grigoriev I.V."/>
            <person name="Bonfante P."/>
            <person name="Martin F.M."/>
        </authorList>
    </citation>
    <scope>NUCLEOTIDE SEQUENCE [LARGE SCALE GENOMIC DNA]</scope>
    <source>
        <strain evidence="2 3">120613-1</strain>
    </source>
</reference>
<feature type="compositionally biased region" description="Polar residues" evidence="1">
    <location>
        <begin position="906"/>
        <end position="916"/>
    </location>
</feature>
<feature type="region of interest" description="Disordered" evidence="1">
    <location>
        <begin position="24"/>
        <end position="187"/>
    </location>
</feature>
<dbReference type="EMBL" id="ML120400">
    <property type="protein sequence ID" value="RPA97884.1"/>
    <property type="molecule type" value="Genomic_DNA"/>
</dbReference>
<feature type="compositionally biased region" description="Polar residues" evidence="1">
    <location>
        <begin position="872"/>
        <end position="884"/>
    </location>
</feature>
<gene>
    <name evidence="2" type="ORF">L873DRAFT_1074371</name>
</gene>
<dbReference type="Proteomes" id="UP000276215">
    <property type="component" value="Unassembled WGS sequence"/>
</dbReference>
<feature type="compositionally biased region" description="Polar residues" evidence="1">
    <location>
        <begin position="103"/>
        <end position="150"/>
    </location>
</feature>
<feature type="compositionally biased region" description="Low complexity" evidence="1">
    <location>
        <begin position="577"/>
        <end position="589"/>
    </location>
</feature>
<dbReference type="PANTHER" id="PTHR23159">
    <property type="entry name" value="CENTROSOMAL PROTEIN 2"/>
    <property type="match status" value="1"/>
</dbReference>
<feature type="region of interest" description="Disordered" evidence="1">
    <location>
        <begin position="218"/>
        <end position="242"/>
    </location>
</feature>
<accession>A0A3N4JVZ2</accession>
<feature type="compositionally biased region" description="Basic and acidic residues" evidence="1">
    <location>
        <begin position="848"/>
        <end position="859"/>
    </location>
</feature>